<comment type="caution">
    <text evidence="2">The sequence shown here is derived from an EMBL/GenBank/DDBJ whole genome shotgun (WGS) entry which is preliminary data.</text>
</comment>
<dbReference type="SUPFAM" id="SSF89372">
    <property type="entry name" value="Fucose-specific lectin"/>
    <property type="match status" value="2"/>
</dbReference>
<keyword evidence="1" id="KW-0472">Membrane</keyword>
<name>A0A0G1BFP3_9BACT</name>
<proteinExistence type="predicted"/>
<keyword evidence="1" id="KW-0812">Transmembrane</keyword>
<organism evidence="2 3">
    <name type="scientific">Candidatus Magasanikbacteria bacterium GW2011_GWE2_42_7</name>
    <dbReference type="NCBI Taxonomy" id="1619052"/>
    <lineage>
        <taxon>Bacteria</taxon>
        <taxon>Candidatus Magasanikiibacteriota</taxon>
    </lineage>
</organism>
<dbReference type="AlphaFoldDB" id="A0A0G1BFP3"/>
<dbReference type="EMBL" id="LCEK01000014">
    <property type="protein sequence ID" value="KKS72092.1"/>
    <property type="molecule type" value="Genomic_DNA"/>
</dbReference>
<keyword evidence="1" id="KW-1133">Transmembrane helix</keyword>
<feature type="transmembrane region" description="Helical" evidence="1">
    <location>
        <begin position="7"/>
        <end position="25"/>
    </location>
</feature>
<dbReference type="PATRIC" id="fig|1619052.3.peg.379"/>
<evidence type="ECO:0000256" key="1">
    <source>
        <dbReference type="SAM" id="Phobius"/>
    </source>
</evidence>
<evidence type="ECO:0000313" key="2">
    <source>
        <dbReference type="EMBL" id="KKS72092.1"/>
    </source>
</evidence>
<accession>A0A0G1BFP3</accession>
<reference evidence="2 3" key="1">
    <citation type="journal article" date="2015" name="Nature">
        <title>rRNA introns, odd ribosomes, and small enigmatic genomes across a large radiation of phyla.</title>
        <authorList>
            <person name="Brown C.T."/>
            <person name="Hug L.A."/>
            <person name="Thomas B.C."/>
            <person name="Sharon I."/>
            <person name="Castelle C.J."/>
            <person name="Singh A."/>
            <person name="Wilkins M.J."/>
            <person name="Williams K.H."/>
            <person name="Banfield J.F."/>
        </authorList>
    </citation>
    <scope>NUCLEOTIDE SEQUENCE [LARGE SCALE GENOMIC DNA]</scope>
</reference>
<gene>
    <name evidence="2" type="ORF">UV42_C0014G0031</name>
</gene>
<evidence type="ECO:0000313" key="3">
    <source>
        <dbReference type="Proteomes" id="UP000033867"/>
    </source>
</evidence>
<sequence length="587" mass="61773">MFRKKFLYVFVVVSMVLNLVPWNFANMATAPWGTATLIESMAVWKQSNGMVFGVSKYSIYASKYNGTTWSAPTILESDQNGDASSPKVAMDATGNAIAVWYQNDGTRDNIYANKYNGTSWGGAVLLESDNSGAAYNPRVAMDGNGNAFAVWFQSDGTDFNAYANKYNGTSWGGAATIESTAGMVQDPQIAFDGSGNAIAVWFQSDGVNFNTWANKYNGTSWVGAELIEADDSGNVGNPKVAVNSGGNAIAVWTQNDGTRDNIYANKYNGTSWVGATLIETNNDGAASIPEVAIDTNGNAIAVWQQSDGVRTNIWANKYNGTSWVGAALIETDDTASAQAPQIAFDGSGNAIAVWHQSNGVRNNIYANKYNGTSWAGAEVIQETLSENAYTANIDMDSTGNAIAVWEEYDGTTSNIWANTYTGNTPPTLTTLTATPATDGTGEVTISAIADDADNNSLSLSYRYSSGACATYDGSQATTTLASSISASYGSSDVTVDNSESTGYQLTSVTTTPGANTVTTTWNSATDASEADGDTYCLYAYAYDGTVTSTVATTTVTLDNTAPSAPSITGFTIASTTLTPAWSTAVVQ</sequence>
<protein>
    <submittedName>
        <fullName evidence="2">Uncharacterized protein</fullName>
    </submittedName>
</protein>
<dbReference type="Proteomes" id="UP000033867">
    <property type="component" value="Unassembled WGS sequence"/>
</dbReference>